<evidence type="ECO:0000256" key="6">
    <source>
        <dbReference type="ARBA" id="ARBA00023136"/>
    </source>
</evidence>
<dbReference type="Gene3D" id="3.10.20.310">
    <property type="entry name" value="membrane protein fhac"/>
    <property type="match status" value="1"/>
</dbReference>
<comment type="similarity">
    <text evidence="8">Belongs to the FtsQ/DivIB family. DivIB subfamily.</text>
</comment>
<dbReference type="InterPro" id="IPR034746">
    <property type="entry name" value="POTRA"/>
</dbReference>
<dbReference type="GO" id="GO:0032153">
    <property type="term" value="C:cell division site"/>
    <property type="evidence" value="ECO:0007669"/>
    <property type="project" value="UniProtKB-UniRule"/>
</dbReference>
<organism evidence="10 11">
    <name type="scientific">Bacillus benzoevorans</name>
    <dbReference type="NCBI Taxonomy" id="1456"/>
    <lineage>
        <taxon>Bacteria</taxon>
        <taxon>Bacillati</taxon>
        <taxon>Bacillota</taxon>
        <taxon>Bacilli</taxon>
        <taxon>Bacillales</taxon>
        <taxon>Bacillaceae</taxon>
        <taxon>Bacillus</taxon>
    </lineage>
</organism>
<comment type="caution">
    <text evidence="10">The sequence shown here is derived from an EMBL/GenBank/DDBJ whole genome shotgun (WGS) entry which is preliminary data.</text>
</comment>
<evidence type="ECO:0000256" key="1">
    <source>
        <dbReference type="ARBA" id="ARBA00004370"/>
    </source>
</evidence>
<keyword evidence="4 8" id="KW-0812">Transmembrane</keyword>
<keyword evidence="6 8" id="KW-0472">Membrane</keyword>
<gene>
    <name evidence="8" type="primary">divIB</name>
    <name evidence="10" type="ORF">HNR53_000336</name>
</gene>
<dbReference type="AlphaFoldDB" id="A0A7X0HN58"/>
<dbReference type="RefSeq" id="WP_184522010.1">
    <property type="nucleotide sequence ID" value="NZ_JACHGK010000001.1"/>
</dbReference>
<accession>A0A7X0HN58</accession>
<dbReference type="Pfam" id="PF03799">
    <property type="entry name" value="FtsQ_DivIB_C"/>
    <property type="match status" value="1"/>
</dbReference>
<proteinExistence type="inferred from homology"/>
<dbReference type="GO" id="GO:0043093">
    <property type="term" value="P:FtsZ-dependent cytokinesis"/>
    <property type="evidence" value="ECO:0007669"/>
    <property type="project" value="UniProtKB-UniRule"/>
</dbReference>
<evidence type="ECO:0000313" key="10">
    <source>
        <dbReference type="EMBL" id="MBB6443748.1"/>
    </source>
</evidence>
<dbReference type="InterPro" id="IPR005548">
    <property type="entry name" value="Cell_div_FtsQ/DivIB_C"/>
</dbReference>
<keyword evidence="7 8" id="KW-0131">Cell cycle</keyword>
<evidence type="ECO:0000256" key="3">
    <source>
        <dbReference type="ARBA" id="ARBA00022618"/>
    </source>
</evidence>
<name>A0A7X0HN58_9BACI</name>
<dbReference type="PANTHER" id="PTHR37820:SF1">
    <property type="entry name" value="CELL DIVISION PROTEIN FTSQ"/>
    <property type="match status" value="1"/>
</dbReference>
<comment type="function">
    <text evidence="8">Cell division protein that may be involved in stabilizing or promoting the assembly of the division complex.</text>
</comment>
<dbReference type="PANTHER" id="PTHR37820">
    <property type="entry name" value="CELL DIVISION PROTEIN DIVIB"/>
    <property type="match status" value="1"/>
</dbReference>
<evidence type="ECO:0000256" key="7">
    <source>
        <dbReference type="ARBA" id="ARBA00023306"/>
    </source>
</evidence>
<reference evidence="10 11" key="1">
    <citation type="submission" date="2020-08" db="EMBL/GenBank/DDBJ databases">
        <title>Genomic Encyclopedia of Type Strains, Phase IV (KMG-IV): sequencing the most valuable type-strain genomes for metagenomic binning, comparative biology and taxonomic classification.</title>
        <authorList>
            <person name="Goeker M."/>
        </authorList>
    </citation>
    <scope>NUCLEOTIDE SEQUENCE [LARGE SCALE GENOMIC DNA]</scope>
    <source>
        <strain evidence="10 11">DSM 5391</strain>
    </source>
</reference>
<dbReference type="Proteomes" id="UP000531594">
    <property type="component" value="Unassembled WGS sequence"/>
</dbReference>
<evidence type="ECO:0000256" key="4">
    <source>
        <dbReference type="ARBA" id="ARBA00022692"/>
    </source>
</evidence>
<dbReference type="InterPro" id="IPR050487">
    <property type="entry name" value="FtsQ_DivIB"/>
</dbReference>
<evidence type="ECO:0000259" key="9">
    <source>
        <dbReference type="PROSITE" id="PS51779"/>
    </source>
</evidence>
<evidence type="ECO:0000256" key="5">
    <source>
        <dbReference type="ARBA" id="ARBA00022989"/>
    </source>
</evidence>
<keyword evidence="11" id="KW-1185">Reference proteome</keyword>
<feature type="domain" description="POTRA" evidence="9">
    <location>
        <begin position="50"/>
        <end position="118"/>
    </location>
</feature>
<sequence>MENGKIVSIEDRIPKLKLQRKKKANRRLIMLLLLFFLLIAFIIYFQSPLSQVRAIKIFGNRAYSVKEITEIADITDDTNLWKVKGKNIEGKLNELPEIRGADVRIQWPNTVSIEIKEYKRIAYISKGKEFLPVLENGEVLEKKKTANLPLNAPVLYSFSEGEPLKEMIENLEKLPPEVLNSISEIHYTPKKTDAYHISLFMNDGNEVSAIITTFAEKMSHYPSILSQLKPEQKGTIDLEVGSYFKAYEQSEGAEPSESEEDRKEE</sequence>
<protein>
    <recommendedName>
        <fullName evidence="8">Cell division protein DivIB</fullName>
    </recommendedName>
</protein>
<feature type="transmembrane region" description="Helical" evidence="8">
    <location>
        <begin position="28"/>
        <end position="45"/>
    </location>
</feature>
<evidence type="ECO:0000313" key="11">
    <source>
        <dbReference type="Proteomes" id="UP000531594"/>
    </source>
</evidence>
<keyword evidence="2 8" id="KW-1003">Cell membrane</keyword>
<dbReference type="PROSITE" id="PS51779">
    <property type="entry name" value="POTRA"/>
    <property type="match status" value="1"/>
</dbReference>
<dbReference type="EMBL" id="JACHGK010000001">
    <property type="protein sequence ID" value="MBB6443748.1"/>
    <property type="molecule type" value="Genomic_DNA"/>
</dbReference>
<dbReference type="Gene3D" id="3.40.50.10960">
    <property type="match status" value="1"/>
</dbReference>
<dbReference type="InterPro" id="IPR013685">
    <property type="entry name" value="POTRA_FtsQ_type"/>
</dbReference>
<dbReference type="InterPro" id="IPR026580">
    <property type="entry name" value="DivIB"/>
</dbReference>
<dbReference type="GO" id="GO:0005886">
    <property type="term" value="C:plasma membrane"/>
    <property type="evidence" value="ECO:0007669"/>
    <property type="project" value="UniProtKB-SubCell"/>
</dbReference>
<keyword evidence="3 8" id="KW-0132">Cell division</keyword>
<evidence type="ECO:0000256" key="8">
    <source>
        <dbReference type="HAMAP-Rule" id="MF_00912"/>
    </source>
</evidence>
<keyword evidence="5 8" id="KW-1133">Transmembrane helix</keyword>
<comment type="subcellular location">
    <subcellularLocation>
        <location evidence="8">Cell membrane</location>
        <topology evidence="8">Single-pass type II membrane protein</topology>
    </subcellularLocation>
    <subcellularLocation>
        <location evidence="1">Membrane</location>
    </subcellularLocation>
    <text evidence="8">Localizes to the division septum.</text>
</comment>
<dbReference type="HAMAP" id="MF_00912">
    <property type="entry name" value="DivIB"/>
    <property type="match status" value="1"/>
</dbReference>
<dbReference type="Pfam" id="PF08478">
    <property type="entry name" value="POTRA_1"/>
    <property type="match status" value="1"/>
</dbReference>
<evidence type="ECO:0000256" key="2">
    <source>
        <dbReference type="ARBA" id="ARBA00022475"/>
    </source>
</evidence>